<evidence type="ECO:0000313" key="2">
    <source>
        <dbReference type="Proteomes" id="UP000199580"/>
    </source>
</evidence>
<dbReference type="EMBL" id="FNEZ01000005">
    <property type="protein sequence ID" value="SDK34281.1"/>
    <property type="molecule type" value="Genomic_DNA"/>
</dbReference>
<organism evidence="1 2">
    <name type="scientific">Flavobacterium noncentrifugens</name>
    <dbReference type="NCBI Taxonomy" id="1128970"/>
    <lineage>
        <taxon>Bacteria</taxon>
        <taxon>Pseudomonadati</taxon>
        <taxon>Bacteroidota</taxon>
        <taxon>Flavobacteriia</taxon>
        <taxon>Flavobacteriales</taxon>
        <taxon>Flavobacteriaceae</taxon>
        <taxon>Flavobacterium</taxon>
    </lineage>
</organism>
<dbReference type="STRING" id="1128970.SAMN04487935_3185"/>
<evidence type="ECO:0000313" key="1">
    <source>
        <dbReference type="EMBL" id="SDK34281.1"/>
    </source>
</evidence>
<protein>
    <submittedName>
        <fullName evidence="1">Uncharacterized protein</fullName>
    </submittedName>
</protein>
<keyword evidence="2" id="KW-1185">Reference proteome</keyword>
<accession>A0A1G9B418</accession>
<dbReference type="Proteomes" id="UP000199580">
    <property type="component" value="Unassembled WGS sequence"/>
</dbReference>
<gene>
    <name evidence="1" type="ORF">SAMN04487935_3185</name>
</gene>
<dbReference type="AlphaFoldDB" id="A0A1G9B418"/>
<reference evidence="1 2" key="1">
    <citation type="submission" date="2016-10" db="EMBL/GenBank/DDBJ databases">
        <authorList>
            <person name="de Groot N.N."/>
        </authorList>
    </citation>
    <scope>NUCLEOTIDE SEQUENCE [LARGE SCALE GENOMIC DNA]</scope>
    <source>
        <strain evidence="1 2">CGMCC 1.10076</strain>
    </source>
</reference>
<sequence>MQFKAFGKNIYQNATKNNSALFTAYTTIEDSNDYKSDVLVNIR</sequence>
<proteinExistence type="predicted"/>
<name>A0A1G9B418_9FLAO</name>